<gene>
    <name evidence="2" type="ORF">FOXG_09626</name>
</gene>
<reference evidence="2" key="2">
    <citation type="journal article" date="2010" name="Nature">
        <title>Comparative genomics reveals mobile pathogenicity chromosomes in Fusarium.</title>
        <authorList>
            <person name="Ma L.J."/>
            <person name="van der Does H.C."/>
            <person name="Borkovich K.A."/>
            <person name="Coleman J.J."/>
            <person name="Daboussi M.J."/>
            <person name="Di Pietro A."/>
            <person name="Dufresne M."/>
            <person name="Freitag M."/>
            <person name="Grabherr M."/>
            <person name="Henrissat B."/>
            <person name="Houterman P.M."/>
            <person name="Kang S."/>
            <person name="Shim W.B."/>
            <person name="Woloshuk C."/>
            <person name="Xie X."/>
            <person name="Xu J.R."/>
            <person name="Antoniw J."/>
            <person name="Baker S.E."/>
            <person name="Bluhm B.H."/>
            <person name="Breakspear A."/>
            <person name="Brown D.W."/>
            <person name="Butchko R.A."/>
            <person name="Chapman S."/>
            <person name="Coulson R."/>
            <person name="Coutinho P.M."/>
            <person name="Danchin E.G."/>
            <person name="Diener A."/>
            <person name="Gale L.R."/>
            <person name="Gardiner D.M."/>
            <person name="Goff S."/>
            <person name="Hammond-Kosack K.E."/>
            <person name="Hilburn K."/>
            <person name="Hua-Van A."/>
            <person name="Jonkers W."/>
            <person name="Kazan K."/>
            <person name="Kodira C.D."/>
            <person name="Koehrsen M."/>
            <person name="Kumar L."/>
            <person name="Lee Y.H."/>
            <person name="Li L."/>
            <person name="Manners J.M."/>
            <person name="Miranda-Saavedra D."/>
            <person name="Mukherjee M."/>
            <person name="Park G."/>
            <person name="Park J."/>
            <person name="Park S.Y."/>
            <person name="Proctor R.H."/>
            <person name="Regev A."/>
            <person name="Ruiz-Roldan M.C."/>
            <person name="Sain D."/>
            <person name="Sakthikumar S."/>
            <person name="Sykes S."/>
            <person name="Schwartz D.C."/>
            <person name="Turgeon B.G."/>
            <person name="Wapinski I."/>
            <person name="Yoder O."/>
            <person name="Young S."/>
            <person name="Zeng Q."/>
            <person name="Zhou S."/>
            <person name="Galagan J."/>
            <person name="Cuomo C.A."/>
            <person name="Kistler H.C."/>
            <person name="Rep M."/>
        </authorList>
    </citation>
    <scope>NUCLEOTIDE SEQUENCE [LARGE SCALE GENOMIC DNA]</scope>
    <source>
        <strain evidence="2">4287</strain>
    </source>
</reference>
<dbReference type="OrthoDB" id="5431298at2759"/>
<dbReference type="AlphaFoldDB" id="A0A0J9VD30"/>
<dbReference type="KEGG" id="fox:FOXG_09626"/>
<feature type="region of interest" description="Disordered" evidence="1">
    <location>
        <begin position="109"/>
        <end position="129"/>
    </location>
</feature>
<accession>A0A0J9VD30</accession>
<proteinExistence type="predicted"/>
<dbReference type="RefSeq" id="XP_018246985.1">
    <property type="nucleotide sequence ID" value="XM_018388841.1"/>
</dbReference>
<evidence type="ECO:0000313" key="3">
    <source>
        <dbReference type="Proteomes" id="UP000009097"/>
    </source>
</evidence>
<evidence type="ECO:0000313" key="2">
    <source>
        <dbReference type="EMBL" id="KNB08940.1"/>
    </source>
</evidence>
<dbReference type="EMBL" id="DS231707">
    <property type="protein sequence ID" value="KNB08940.1"/>
    <property type="molecule type" value="Genomic_DNA"/>
</dbReference>
<sequence length="292" mass="31969">MVMHPQSNSSEASSRQDTHNQHLQALPGAHNSSPTDLHFIIFALQTQTATMPSITNMVTALVYLASAASALPANVARQQTSECATGTWYYSCDTNVGCFDHDPCANPTPVSGKTPDKAKGKPTSTTSSSSIKTIVPATLYDIYPEHPDESSGPVNGVHLETWKDKSQVEQVIIFKDIPAGAKDCDLSWCQGPRYSRRFLVKNSDAQADARPLSGFPENDVTYNSIKPFDDQKSIGGPNFSFWDDREEDTHVVGGVNCAETLSFIVGLRNPKGDSQVYLEQDEHENGWTLTYH</sequence>
<reference evidence="2" key="1">
    <citation type="submission" date="2007-04" db="EMBL/GenBank/DDBJ databases">
        <authorList>
            <consortium name="The Broad Institute Genome Sequencing Platform"/>
            <person name="Birren B."/>
            <person name="Lander E."/>
            <person name="Galagan J."/>
            <person name="Nusbaum C."/>
            <person name="Devon K."/>
            <person name="Ma L.-J."/>
            <person name="Jaffe D."/>
            <person name="Butler J."/>
            <person name="Alvarez P."/>
            <person name="Gnerre S."/>
            <person name="Grabherr M."/>
            <person name="Kleber M."/>
            <person name="Mauceli E."/>
            <person name="Brockman W."/>
            <person name="MacCallum I.A."/>
            <person name="Young S."/>
            <person name="LaButti K."/>
            <person name="DeCaprio D."/>
            <person name="Crawford M."/>
            <person name="Koehrsen M."/>
            <person name="Engels R."/>
            <person name="Montgomery P."/>
            <person name="Pearson M."/>
            <person name="Howarth C."/>
            <person name="Larson L."/>
            <person name="White J."/>
            <person name="O'Leary S."/>
            <person name="Kodira C."/>
            <person name="Zeng Q."/>
            <person name="Yandava C."/>
            <person name="Alvarado L."/>
            <person name="Kistler C."/>
            <person name="Shim W.-B."/>
            <person name="Kang S."/>
            <person name="Woloshuk C."/>
        </authorList>
    </citation>
    <scope>NUCLEOTIDE SEQUENCE</scope>
    <source>
        <strain evidence="2">4287</strain>
    </source>
</reference>
<dbReference type="VEuPathDB" id="FungiDB:FOXG_09626"/>
<protein>
    <submittedName>
        <fullName evidence="2">Uncharacterized protein</fullName>
    </submittedName>
</protein>
<feature type="region of interest" description="Disordered" evidence="1">
    <location>
        <begin position="1"/>
        <end position="20"/>
    </location>
</feature>
<dbReference type="GeneID" id="28951166"/>
<feature type="compositionally biased region" description="Polar residues" evidence="1">
    <location>
        <begin position="1"/>
        <end position="13"/>
    </location>
</feature>
<dbReference type="Proteomes" id="UP000009097">
    <property type="component" value="Unassembled WGS sequence"/>
</dbReference>
<evidence type="ECO:0000256" key="1">
    <source>
        <dbReference type="SAM" id="MobiDB-lite"/>
    </source>
</evidence>
<organism evidence="2 3">
    <name type="scientific">Fusarium oxysporum f. sp. lycopersici (strain 4287 / CBS 123668 / FGSC 9935 / NRRL 34936)</name>
    <name type="common">Fusarium vascular wilt of tomato</name>
    <dbReference type="NCBI Taxonomy" id="426428"/>
    <lineage>
        <taxon>Eukaryota</taxon>
        <taxon>Fungi</taxon>
        <taxon>Dikarya</taxon>
        <taxon>Ascomycota</taxon>
        <taxon>Pezizomycotina</taxon>
        <taxon>Sordariomycetes</taxon>
        <taxon>Hypocreomycetidae</taxon>
        <taxon>Hypocreales</taxon>
        <taxon>Nectriaceae</taxon>
        <taxon>Fusarium</taxon>
        <taxon>Fusarium oxysporum species complex</taxon>
    </lineage>
</organism>
<name>A0A0J9VD30_FUSO4</name>